<dbReference type="AlphaFoldDB" id="A0A1M7LC36"/>
<evidence type="ECO:0000256" key="8">
    <source>
        <dbReference type="ARBA" id="ARBA00023077"/>
    </source>
</evidence>
<evidence type="ECO:0000259" key="14">
    <source>
        <dbReference type="Pfam" id="PF00593"/>
    </source>
</evidence>
<evidence type="ECO:0000259" key="15">
    <source>
        <dbReference type="Pfam" id="PF07715"/>
    </source>
</evidence>
<evidence type="ECO:0000256" key="3">
    <source>
        <dbReference type="ARBA" id="ARBA00022452"/>
    </source>
</evidence>
<dbReference type="InterPro" id="IPR036942">
    <property type="entry name" value="Beta-barrel_TonB_sf"/>
</dbReference>
<keyword evidence="8 12" id="KW-0798">TonB box</keyword>
<keyword evidence="9 11" id="KW-0472">Membrane</keyword>
<dbReference type="PANTHER" id="PTHR32552">
    <property type="entry name" value="FERRICHROME IRON RECEPTOR-RELATED"/>
    <property type="match status" value="1"/>
</dbReference>
<evidence type="ECO:0000256" key="2">
    <source>
        <dbReference type="ARBA" id="ARBA00022448"/>
    </source>
</evidence>
<dbReference type="CDD" id="cd01347">
    <property type="entry name" value="ligand_gated_channel"/>
    <property type="match status" value="1"/>
</dbReference>
<evidence type="ECO:0000256" key="10">
    <source>
        <dbReference type="ARBA" id="ARBA00023237"/>
    </source>
</evidence>
<dbReference type="RefSeq" id="WP_229255623.1">
    <property type="nucleotide sequence ID" value="NZ_FRCX01000002.1"/>
</dbReference>
<accession>A0A1M7LC36</accession>
<evidence type="ECO:0000256" key="5">
    <source>
        <dbReference type="ARBA" id="ARBA00022692"/>
    </source>
</evidence>
<dbReference type="InterPro" id="IPR000531">
    <property type="entry name" value="Beta-barrel_TonB"/>
</dbReference>
<evidence type="ECO:0000313" key="16">
    <source>
        <dbReference type="EMBL" id="SHM75732.1"/>
    </source>
</evidence>
<keyword evidence="6" id="KW-0408">Iron</keyword>
<dbReference type="PROSITE" id="PS52016">
    <property type="entry name" value="TONB_DEPENDENT_REC_3"/>
    <property type="match status" value="1"/>
</dbReference>
<feature type="domain" description="TonB-dependent receptor-like beta-barrel" evidence="14">
    <location>
        <begin position="248"/>
        <end position="711"/>
    </location>
</feature>
<evidence type="ECO:0000256" key="12">
    <source>
        <dbReference type="RuleBase" id="RU003357"/>
    </source>
</evidence>
<dbReference type="GO" id="GO:0009279">
    <property type="term" value="C:cell outer membrane"/>
    <property type="evidence" value="ECO:0007669"/>
    <property type="project" value="UniProtKB-SubCell"/>
</dbReference>
<keyword evidence="7" id="KW-0406">Ion transport</keyword>
<dbReference type="Pfam" id="PF07715">
    <property type="entry name" value="Plug"/>
    <property type="match status" value="1"/>
</dbReference>
<dbReference type="GO" id="GO:0006826">
    <property type="term" value="P:iron ion transport"/>
    <property type="evidence" value="ECO:0007669"/>
    <property type="project" value="UniProtKB-KW"/>
</dbReference>
<dbReference type="SUPFAM" id="SSF56935">
    <property type="entry name" value="Porins"/>
    <property type="match status" value="1"/>
</dbReference>
<sequence>MMKAPASAIPKLLFLSLSLMFAQAARAQIQEVTVTAQRSPSLESKTPVSMTTLTAEQMNAAGIDTPGAIAARVPNVEMDYAPDGLRITMRGVFNADTTEKGDPSAAFLLDGIYIARPQIQNLSFYDLERVEVLRGPQGTLYGRNTTAGVVSVISKAPINRFEAWVATEIGNYNSRKLSAMVNLPVNDMLSLRAAMAYNKHDSYLTNGLNTGRKLGKDRDDLSARLSAKLKITRDATLVLRYDHSKVDDNNDSYVPDTNFYKGVADGKPVPYGSGTRTQLTYNFIAPNAAIAPPAQAHSYKNTSGISADLTWDLGPATLYYLGSHRSFDHDQLANFYYRVQPALALNVRESFLGDYTQNSHELRVATNSEGPFNAQAGLYYFSEQSSQLYTFHDLDVIGLPPYYIFDHGPTVATSKAIFGQATYRVTDKLRTTAGIRSTHDDKSRIGSTNFQQAAAFNPATDFKLLNDASLTTHQNTWRLGADYDLAPSTLLYGSVATGYKAGGFNDGCLAGANQLGLSCPAALAVPAQALVYQPETVRSYEAGVKTRFWDNKASLNLSVFKYDYKNLQLSSVAIVSGAPRFVTSNAGEASVKGLEAEGQFMVTARDRFNYALSLLDAHYVRYTPDGVHNWAGNKLDHAPSNTLTLGYEHSFPVANGELAAGVNARRSASYIIAVPAQLLQYRVPSYTESDATLRYRPQRGAWTVTARVKNLENKVHPINIDSFGMLTPSDPRTVDLRLDYRF</sequence>
<evidence type="ECO:0000256" key="1">
    <source>
        <dbReference type="ARBA" id="ARBA00004571"/>
    </source>
</evidence>
<dbReference type="Gene3D" id="2.40.170.20">
    <property type="entry name" value="TonB-dependent receptor, beta-barrel domain"/>
    <property type="match status" value="1"/>
</dbReference>
<evidence type="ECO:0000256" key="4">
    <source>
        <dbReference type="ARBA" id="ARBA00022496"/>
    </source>
</evidence>
<dbReference type="STRING" id="551987.SAMN05192549_102424"/>
<evidence type="ECO:0000256" key="9">
    <source>
        <dbReference type="ARBA" id="ARBA00023136"/>
    </source>
</evidence>
<dbReference type="EMBL" id="FRCX01000002">
    <property type="protein sequence ID" value="SHM75732.1"/>
    <property type="molecule type" value="Genomic_DNA"/>
</dbReference>
<dbReference type="InterPro" id="IPR012910">
    <property type="entry name" value="Plug_dom"/>
</dbReference>
<evidence type="ECO:0000256" key="11">
    <source>
        <dbReference type="PROSITE-ProRule" id="PRU01360"/>
    </source>
</evidence>
<organism evidence="16 17">
    <name type="scientific">Duganella sacchari</name>
    <dbReference type="NCBI Taxonomy" id="551987"/>
    <lineage>
        <taxon>Bacteria</taxon>
        <taxon>Pseudomonadati</taxon>
        <taxon>Pseudomonadota</taxon>
        <taxon>Betaproteobacteria</taxon>
        <taxon>Burkholderiales</taxon>
        <taxon>Oxalobacteraceae</taxon>
        <taxon>Telluria group</taxon>
        <taxon>Duganella</taxon>
    </lineage>
</organism>
<dbReference type="InterPro" id="IPR039426">
    <property type="entry name" value="TonB-dep_rcpt-like"/>
</dbReference>
<keyword evidence="5 11" id="KW-0812">Transmembrane</keyword>
<dbReference type="Proteomes" id="UP000184339">
    <property type="component" value="Unassembled WGS sequence"/>
</dbReference>
<keyword evidence="2 11" id="KW-0813">Transport</keyword>
<keyword evidence="4" id="KW-0410">Iron transport</keyword>
<name>A0A1M7LC36_9BURK</name>
<comment type="similarity">
    <text evidence="11 12">Belongs to the TonB-dependent receptor family.</text>
</comment>
<feature type="chain" id="PRO_5012974947" evidence="13">
    <location>
        <begin position="28"/>
        <end position="742"/>
    </location>
</feature>
<evidence type="ECO:0000256" key="6">
    <source>
        <dbReference type="ARBA" id="ARBA00023004"/>
    </source>
</evidence>
<keyword evidence="13" id="KW-0732">Signal</keyword>
<comment type="subcellular location">
    <subcellularLocation>
        <location evidence="1 11">Cell outer membrane</location>
        <topology evidence="1 11">Multi-pass membrane protein</topology>
    </subcellularLocation>
</comment>
<keyword evidence="3 11" id="KW-1134">Transmembrane beta strand</keyword>
<proteinExistence type="inferred from homology"/>
<evidence type="ECO:0000256" key="7">
    <source>
        <dbReference type="ARBA" id="ARBA00023065"/>
    </source>
</evidence>
<protein>
    <submittedName>
        <fullName evidence="16">Iron complex outermembrane recepter protein</fullName>
    </submittedName>
</protein>
<evidence type="ECO:0000313" key="17">
    <source>
        <dbReference type="Proteomes" id="UP000184339"/>
    </source>
</evidence>
<dbReference type="PANTHER" id="PTHR32552:SF81">
    <property type="entry name" value="TONB-DEPENDENT OUTER MEMBRANE RECEPTOR"/>
    <property type="match status" value="1"/>
</dbReference>
<evidence type="ECO:0000256" key="13">
    <source>
        <dbReference type="SAM" id="SignalP"/>
    </source>
</evidence>
<gene>
    <name evidence="16" type="ORF">SAMN05192549_102424</name>
</gene>
<keyword evidence="17" id="KW-1185">Reference proteome</keyword>
<keyword evidence="10 11" id="KW-0998">Cell outer membrane</keyword>
<feature type="signal peptide" evidence="13">
    <location>
        <begin position="1"/>
        <end position="27"/>
    </location>
</feature>
<feature type="domain" description="TonB-dependent receptor plug" evidence="15">
    <location>
        <begin position="44"/>
        <end position="149"/>
    </location>
</feature>
<dbReference type="Pfam" id="PF00593">
    <property type="entry name" value="TonB_dep_Rec_b-barrel"/>
    <property type="match status" value="1"/>
</dbReference>
<reference evidence="17" key="1">
    <citation type="submission" date="2016-11" db="EMBL/GenBank/DDBJ databases">
        <authorList>
            <person name="Varghese N."/>
            <person name="Submissions S."/>
        </authorList>
    </citation>
    <scope>NUCLEOTIDE SEQUENCE [LARGE SCALE GENOMIC DNA]</scope>
    <source>
        <strain evidence="17">Sac-22</strain>
    </source>
</reference>